<proteinExistence type="predicted"/>
<sequence>MDVLSCVALMIFSVFFLQIIFKKQKNKLPPSPPSLPIIGHLHFLKHPFHRTLRNLSAKYGPIVYLRLGSRPAILVSSPSIAEECFTKDNDIVLSKRPRCITSDHTTYNHSTITFSPYGDHLRNLRRVITNHIFCSTALNHFAAIRAEEIHSSVGKLFSSYKENNKNKKINLSFFFKGIGFESEPQGKDLFNGDIPLHIVDFIPFLRRIGYGGFEKRVKYFGNISDKYLQYLVDESRKEINKENKIVLQMLLSLQETEPDYYTDDIIKGILQEIIGGGPDTSTTVIIWAMNLLLNHSEVLEKVKNEIDLHITSQRLIEDSDIFKLSYFRKVINETLRLFPGLPLLLPRLSSDDYTIGGYHIPCGTMVLVNAWAIHRDPDAWMNQKSLSQRGFKFVPFGMGRRPCPGAGMAIRITGLIIGTLIQCFEWQRIGPELVDMEEGYGLVLPKQPIHRTLDELSKKYGHIMFLKFGFRNVVVISSPEAIEECFKKNDVVFANRPLLIAGKHLDYNNKSIGFSSYGNHWRNARRLATLEFLSVNRLNMYTSVRRDELCLLLKNLYEKSPQKKIGLRPKFTEFSFNIVTRMIAGKRFYGEDAMSKEAREFREIICEVEELLGVSNLSDYLPILRWLDFEGLKQRMNVLKKKMDKFLQSLLDEQRRIKNDIQTNVQPPAGIGRRQNQTSCLIDVMISLQEIEPEIHSDENLKSIILSLILAGTDTSSLTLEWAIALLLNHPEAMNKAREEIETKVGQGRLLEESDLPKLNYLQNIINETLRLFPVAPLLLPHESSADCQVCGFKVSKGTMLLVNLWTLQRDPNLWKDPNKFKPERFDKENDENELGHYSYKLIPFGVGRRACPGANMANRVVGLALGNLIQCFDWERGGEEEIDMMEGIGITIPMKNPLEAICTPRENMIDLLAKL</sequence>
<dbReference type="EMBL" id="CM044707">
    <property type="protein sequence ID" value="KAI5655239.1"/>
    <property type="molecule type" value="Genomic_DNA"/>
</dbReference>
<accession>A0ACC0A381</accession>
<comment type="caution">
    <text evidence="1">The sequence shown here is derived from an EMBL/GenBank/DDBJ whole genome shotgun (WGS) entry which is preliminary data.</text>
</comment>
<reference evidence="2" key="1">
    <citation type="journal article" date="2023" name="Nat. Plants">
        <title>Single-cell RNA sequencing provides a high-resolution roadmap for understanding the multicellular compartmentation of specialized metabolism.</title>
        <authorList>
            <person name="Sun S."/>
            <person name="Shen X."/>
            <person name="Li Y."/>
            <person name="Li Y."/>
            <person name="Wang S."/>
            <person name="Li R."/>
            <person name="Zhang H."/>
            <person name="Shen G."/>
            <person name="Guo B."/>
            <person name="Wei J."/>
            <person name="Xu J."/>
            <person name="St-Pierre B."/>
            <person name="Chen S."/>
            <person name="Sun C."/>
        </authorList>
    </citation>
    <scope>NUCLEOTIDE SEQUENCE [LARGE SCALE GENOMIC DNA]</scope>
</reference>
<organism evidence="1 2">
    <name type="scientific">Catharanthus roseus</name>
    <name type="common">Madagascar periwinkle</name>
    <name type="synonym">Vinca rosea</name>
    <dbReference type="NCBI Taxonomy" id="4058"/>
    <lineage>
        <taxon>Eukaryota</taxon>
        <taxon>Viridiplantae</taxon>
        <taxon>Streptophyta</taxon>
        <taxon>Embryophyta</taxon>
        <taxon>Tracheophyta</taxon>
        <taxon>Spermatophyta</taxon>
        <taxon>Magnoliopsida</taxon>
        <taxon>eudicotyledons</taxon>
        <taxon>Gunneridae</taxon>
        <taxon>Pentapetalae</taxon>
        <taxon>asterids</taxon>
        <taxon>lamiids</taxon>
        <taxon>Gentianales</taxon>
        <taxon>Apocynaceae</taxon>
        <taxon>Rauvolfioideae</taxon>
        <taxon>Vinceae</taxon>
        <taxon>Catharanthinae</taxon>
        <taxon>Catharanthus</taxon>
    </lineage>
</organism>
<keyword evidence="2" id="KW-1185">Reference proteome</keyword>
<gene>
    <name evidence="1" type="ORF">M9H77_32426</name>
</gene>
<protein>
    <submittedName>
        <fullName evidence="1">Uncharacterized protein</fullName>
    </submittedName>
</protein>
<evidence type="ECO:0000313" key="2">
    <source>
        <dbReference type="Proteomes" id="UP001060085"/>
    </source>
</evidence>
<evidence type="ECO:0000313" key="1">
    <source>
        <dbReference type="EMBL" id="KAI5655239.1"/>
    </source>
</evidence>
<dbReference type="Proteomes" id="UP001060085">
    <property type="component" value="Linkage Group LG07"/>
</dbReference>
<name>A0ACC0A381_CATRO</name>